<comment type="caution">
    <text evidence="1">The sequence shown here is derived from an EMBL/GenBank/DDBJ whole genome shotgun (WGS) entry which is preliminary data.</text>
</comment>
<proteinExistence type="predicted"/>
<protein>
    <submittedName>
        <fullName evidence="1">Uncharacterized protein</fullName>
    </submittedName>
</protein>
<reference evidence="1" key="1">
    <citation type="journal article" date="2015" name="Nature">
        <title>Complex archaea that bridge the gap between prokaryotes and eukaryotes.</title>
        <authorList>
            <person name="Spang A."/>
            <person name="Saw J.H."/>
            <person name="Jorgensen S.L."/>
            <person name="Zaremba-Niedzwiedzka K."/>
            <person name="Martijn J."/>
            <person name="Lind A.E."/>
            <person name="van Eijk R."/>
            <person name="Schleper C."/>
            <person name="Guy L."/>
            <person name="Ettema T.J."/>
        </authorList>
    </citation>
    <scope>NUCLEOTIDE SEQUENCE</scope>
</reference>
<accession>A0A0F9CLP3</accession>
<gene>
    <name evidence="1" type="ORF">LCGC14_2651510</name>
</gene>
<organism evidence="1">
    <name type="scientific">marine sediment metagenome</name>
    <dbReference type="NCBI Taxonomy" id="412755"/>
    <lineage>
        <taxon>unclassified sequences</taxon>
        <taxon>metagenomes</taxon>
        <taxon>ecological metagenomes</taxon>
    </lineage>
</organism>
<dbReference type="AlphaFoldDB" id="A0A0F9CLP3"/>
<evidence type="ECO:0000313" key="1">
    <source>
        <dbReference type="EMBL" id="KKK97561.1"/>
    </source>
</evidence>
<name>A0A0F9CLP3_9ZZZZ</name>
<sequence length="59" mass="6703">MTTCTEAQAVPFVPEPGAVERTRRALAEFAAAVRADKVRPLTEEEWQAKRREGWNVIFD</sequence>
<dbReference type="EMBL" id="LAZR01045996">
    <property type="protein sequence ID" value="KKK97561.1"/>
    <property type="molecule type" value="Genomic_DNA"/>
</dbReference>